<dbReference type="PANTHER" id="PTHR47961">
    <property type="entry name" value="DNA POLYMERASE THETA, PUTATIVE (AFU_ORTHOLOGUE AFUA_1G05260)-RELATED"/>
    <property type="match status" value="1"/>
</dbReference>
<evidence type="ECO:0000256" key="3">
    <source>
        <dbReference type="ARBA" id="ARBA00022806"/>
    </source>
</evidence>
<evidence type="ECO:0000256" key="4">
    <source>
        <dbReference type="ARBA" id="ARBA00022840"/>
    </source>
</evidence>
<feature type="compositionally biased region" description="Low complexity" evidence="5">
    <location>
        <begin position="1827"/>
        <end position="1840"/>
    </location>
</feature>
<dbReference type="SMR" id="A2ERS7"/>
<feature type="compositionally biased region" description="Polar residues" evidence="5">
    <location>
        <begin position="1794"/>
        <end position="1804"/>
    </location>
</feature>
<dbReference type="VEuPathDB" id="TrichDB:TVAGG3_0996910"/>
<name>A2ERS7_TRIV3</name>
<dbReference type="FunFam" id="1.10.10.10:FF:000886">
    <property type="entry name" value="U5 small nuclear ribonucleoprotein helicase, putative"/>
    <property type="match status" value="1"/>
</dbReference>
<dbReference type="FunCoup" id="A2ERS7">
    <property type="interactions" value="368"/>
</dbReference>
<dbReference type="CDD" id="cd18795">
    <property type="entry name" value="SF2_C_Ski2"/>
    <property type="match status" value="2"/>
</dbReference>
<protein>
    <submittedName>
        <fullName evidence="8">Type III restriction enzyme, res subunit family protein</fullName>
    </submittedName>
</protein>
<feature type="region of interest" description="Disordered" evidence="5">
    <location>
        <begin position="1788"/>
        <end position="1961"/>
    </location>
</feature>
<dbReference type="InterPro" id="IPR011545">
    <property type="entry name" value="DEAD/DEAH_box_helicase_dom"/>
</dbReference>
<dbReference type="Proteomes" id="UP000001542">
    <property type="component" value="Unassembled WGS sequence"/>
</dbReference>
<dbReference type="InterPro" id="IPR004179">
    <property type="entry name" value="Sec63-dom"/>
</dbReference>
<dbReference type="GO" id="GO:0005524">
    <property type="term" value="F:ATP binding"/>
    <property type="evidence" value="ECO:0007669"/>
    <property type="project" value="UniProtKB-KW"/>
</dbReference>
<dbReference type="FunFam" id="1.10.3380.10:FF:000044">
    <property type="entry name" value="Type III restriction enzyme, res subunit family protein"/>
    <property type="match status" value="1"/>
</dbReference>
<reference evidence="8" key="1">
    <citation type="submission" date="2006-10" db="EMBL/GenBank/DDBJ databases">
        <authorList>
            <person name="Amadeo P."/>
            <person name="Zhao Q."/>
            <person name="Wortman J."/>
            <person name="Fraser-Liggett C."/>
            <person name="Carlton J."/>
        </authorList>
    </citation>
    <scope>NUCLEOTIDE SEQUENCE</scope>
    <source>
        <strain evidence="8">G3</strain>
    </source>
</reference>
<feature type="domain" description="Helicase C-terminal" evidence="7">
    <location>
        <begin position="401"/>
        <end position="602"/>
    </location>
</feature>
<evidence type="ECO:0000313" key="8">
    <source>
        <dbReference type="EMBL" id="EAY04658.1"/>
    </source>
</evidence>
<evidence type="ECO:0000256" key="5">
    <source>
        <dbReference type="SAM" id="MobiDB-lite"/>
    </source>
</evidence>
<dbReference type="InterPro" id="IPR036390">
    <property type="entry name" value="WH_DNA-bd_sf"/>
</dbReference>
<dbReference type="InterPro" id="IPR001650">
    <property type="entry name" value="Helicase_C-like"/>
</dbReference>
<dbReference type="EMBL" id="DS113469">
    <property type="protein sequence ID" value="EAY04658.1"/>
    <property type="molecule type" value="Genomic_DNA"/>
</dbReference>
<feature type="compositionally biased region" description="Basic and acidic residues" evidence="5">
    <location>
        <begin position="1878"/>
        <end position="1887"/>
    </location>
</feature>
<keyword evidence="3" id="KW-0347">Helicase</keyword>
<dbReference type="Gene3D" id="1.10.3380.10">
    <property type="entry name" value="Sec63 N-terminal domain-like domain"/>
    <property type="match status" value="2"/>
</dbReference>
<dbReference type="InterPro" id="IPR050474">
    <property type="entry name" value="Hel308_SKI2-like"/>
</dbReference>
<dbReference type="Gene3D" id="1.10.10.10">
    <property type="entry name" value="Winged helix-like DNA-binding domain superfamily/Winged helix DNA-binding domain"/>
    <property type="match status" value="2"/>
</dbReference>
<evidence type="ECO:0000259" key="6">
    <source>
        <dbReference type="PROSITE" id="PS51192"/>
    </source>
</evidence>
<dbReference type="Pfam" id="PF00270">
    <property type="entry name" value="DEAD"/>
    <property type="match status" value="2"/>
</dbReference>
<dbReference type="FunFam" id="3.40.50.300:FF:003287">
    <property type="entry name" value="U5 small nuclear ribonucleoprotein 200 kDa helicase"/>
    <property type="match status" value="1"/>
</dbReference>
<dbReference type="InterPro" id="IPR036388">
    <property type="entry name" value="WH-like_DNA-bd_sf"/>
</dbReference>
<dbReference type="InterPro" id="IPR027417">
    <property type="entry name" value="P-loop_NTPase"/>
</dbReference>
<evidence type="ECO:0000256" key="1">
    <source>
        <dbReference type="ARBA" id="ARBA00022741"/>
    </source>
</evidence>
<dbReference type="SMART" id="SM00973">
    <property type="entry name" value="Sec63"/>
    <property type="match status" value="2"/>
</dbReference>
<dbReference type="STRING" id="5722.A2ERS7"/>
<dbReference type="eggNOG" id="KOG0952">
    <property type="taxonomic scope" value="Eukaryota"/>
</dbReference>
<dbReference type="VEuPathDB" id="TrichDB:TVAGG3_0179470"/>
<dbReference type="InterPro" id="IPR035892">
    <property type="entry name" value="C2_domain_sf"/>
</dbReference>
<dbReference type="SMART" id="SM00490">
    <property type="entry name" value="HELICc"/>
    <property type="match status" value="2"/>
</dbReference>
<dbReference type="GO" id="GO:0016787">
    <property type="term" value="F:hydrolase activity"/>
    <property type="evidence" value="ECO:0007669"/>
    <property type="project" value="UniProtKB-KW"/>
</dbReference>
<dbReference type="InParanoid" id="A2ERS7"/>
<sequence>MSAPPWQGVGFNSWLRGIVSSLVQDAVDECTTECKRILLSNQTNDEIQFPLLELLGDNSFEAIELFLTNRDAILREAAEESHRAASHSRTPVPRMQKKTSAALASQSSFETTTEINYSRYDLSATTIKKPNIKRKKITDCPKWVHQCFPYTDTFNDIQSQVFDVGFNTNENMLVCAPTGAGKTNVALLTILHEIQKHIVIQPGIPPHLDDSDFLIVYITPMKALALEITDKFRSALKHLKIIVHEYTGDTSLTSLELDRSHILVATPEKWDVATRKAGENAPAARLKLLIIDEIHLLQDERGPVLEALVARTLRQVEQQQSMIRIVGLSATLPNYTDVANFLRVNDQGMFFFGPEYRPVPLAMTIVGAKDTTKTKTVEQSEVLNELLSQGKEKDIAQIDVVAIDLLREIIDDGQQVLVFVHTRQETSNFAQLIARNIKIQVSKDVSKLLTKRNCQSQLRDALSKGIGIHHAGLPRQDRIFVEQLFRTNSIQILVCTATLAWGVNLPAHTVIIKGTQVYNQDRGGFEDIGILDVHQMFGRAGRPQFDTSGHAILITQEKIVSKYLSSLFYSDPIESKFQKRLEDFLNAEIALGTVTSRRDALIWARYTFMYCRLPDDSITNSRLDSAIAALNDNLMIRTTLVTQSLQPTHLGQVASIHYIPFTAVRHFNDTLHGKMDESQLLDAVFTSDIFGSLIVRKNEYDEMEGYQPIIPINSSVEEISGKMNYLLQTYISRDHLKTASLQLDQQWMADNMSRIFDAIFELCIEKGWCFMANFSLDLCKMVGNRMWWCRQRIDHPLRQLMTFPKDDQLIYKIQFLGLELDDLRSADLGELKSMFRNEQMAINAQDIARKFPIVEIDTRYQPISDQIINIIIEASFPFKWDPHVTHDTLSFWIFIEDGNGEKMYLAQEVQIDRHLANDGFKFEYLVPVCESHKYLVTMTSSRFLGVGDSQSIYIKNSDRATFDSFESNPPNLRPLPVTSIENIEHRKLFGFEFFNPVQSQVFFQTYRTDENLLICAPTAAGKTSIAELAICRLFSTHPEQKAVYLAPLKAIVTERVQDWRMKFGDKLIELTGEFTPDSNAIAKASLIVATPEKWDAVSRGFVVRRFVQTVGLVVIDEAHLLGTDRGHIIEAVVDRMKSMPTKVRFIGLSTCLSNPLDVAEFLGVSRRGTYNFPPQMRAVPLKTFIRGFPGRHFCPRMASMNKPLSDAIREYSNDKPTLVFVPSRRQTRLTAFDLISYATNRGEPFYYTTPETALASQKVQDQTLSHCLSLGIGLHHAGLVSSDCEIVEELFASGKMKLLVATATLAWGVNLPAHFVVIKGTEFHDAKTCQYVPYSSTEMQQMMGRAGRPQFDTEGIVMILCEEGRKDFLKRFINSPLPVESNLFEHASEHANAEIASGRIKSKKSLMSWLKRSFFAIRLDKNPGYYENITLEEVSSNIIKALTDKHCISVNLEGHINPTPEGRIASIFYVSPDDVKLFIDRMNESSNVVSLLRLICMAQEFKQVPVRHSEDEVVMDMTPRFKTEDPIDSPHTKAFFMCQYYFSRREMPIPDFITDLASVLDQALRIVGCFSEIAAIRGELNAVINASILTQMLVQGCWHDQNSIQALVDVQLFKQLQQQNINLLPQILFKDTPLPGTEFIKDRVVLFKNKSHLISTNGMAVRITLEHISGTLGSQVISPHFTRKGIQSLFILVGDPSTGKLFGHRRVQLKKETHVVTIQCQERIPGSAWIYMLSDCYLGIDQMYPIISSEMNNLKSASGKLVESHLEFDSHLVQIDRNRNRKKRDIFLKKPDSNPEQQPQQNETSKPKQQEQQNKDKDKDQDKTGNKNKQNQKKQQNQNQKNKKQKQKTNFAEYVGDEHKTEEKPKHPESQKQNSKFAEYKPPRSSEEQSNNNNNNKNNKNKKLQQSVHEIRIERPKRDEPHLDIPEGVRNENFEAHRNEEVRRQPRTRSRGGGRGNIDIR</sequence>
<dbReference type="SUPFAM" id="SSF46785">
    <property type="entry name" value="Winged helix' DNA-binding domain"/>
    <property type="match status" value="2"/>
</dbReference>
<keyword evidence="1" id="KW-0547">Nucleotide-binding</keyword>
<feature type="compositionally biased region" description="Basic and acidic residues" evidence="5">
    <location>
        <begin position="1909"/>
        <end position="1944"/>
    </location>
</feature>
<dbReference type="OMA" id="LEYTYMW"/>
<dbReference type="PIRSF" id="PIRSF039073">
    <property type="entry name" value="BRR2"/>
    <property type="match status" value="1"/>
</dbReference>
<reference evidence="8" key="2">
    <citation type="journal article" date="2007" name="Science">
        <title>Draft genome sequence of the sexually transmitted pathogen Trichomonas vaginalis.</title>
        <authorList>
            <person name="Carlton J.M."/>
            <person name="Hirt R.P."/>
            <person name="Silva J.C."/>
            <person name="Delcher A.L."/>
            <person name="Schatz M."/>
            <person name="Zhao Q."/>
            <person name="Wortman J.R."/>
            <person name="Bidwell S.L."/>
            <person name="Alsmark U.C.M."/>
            <person name="Besteiro S."/>
            <person name="Sicheritz-Ponten T."/>
            <person name="Noel C.J."/>
            <person name="Dacks J.B."/>
            <person name="Foster P.G."/>
            <person name="Simillion C."/>
            <person name="Van de Peer Y."/>
            <person name="Miranda-Saavedra D."/>
            <person name="Barton G.J."/>
            <person name="Westrop G.D."/>
            <person name="Mueller S."/>
            <person name="Dessi D."/>
            <person name="Fiori P.L."/>
            <person name="Ren Q."/>
            <person name="Paulsen I."/>
            <person name="Zhang H."/>
            <person name="Bastida-Corcuera F.D."/>
            <person name="Simoes-Barbosa A."/>
            <person name="Brown M.T."/>
            <person name="Hayes R.D."/>
            <person name="Mukherjee M."/>
            <person name="Okumura C.Y."/>
            <person name="Schneider R."/>
            <person name="Smith A.J."/>
            <person name="Vanacova S."/>
            <person name="Villalvazo M."/>
            <person name="Haas B.J."/>
            <person name="Pertea M."/>
            <person name="Feldblyum T.V."/>
            <person name="Utterback T.R."/>
            <person name="Shu C.L."/>
            <person name="Osoegawa K."/>
            <person name="de Jong P.J."/>
            <person name="Hrdy I."/>
            <person name="Horvathova L."/>
            <person name="Zubacova Z."/>
            <person name="Dolezal P."/>
            <person name="Malik S.B."/>
            <person name="Logsdon J.M. Jr."/>
            <person name="Henze K."/>
            <person name="Gupta A."/>
            <person name="Wang C.C."/>
            <person name="Dunne R.L."/>
            <person name="Upcroft J.A."/>
            <person name="Upcroft P."/>
            <person name="White O."/>
            <person name="Salzberg S.L."/>
            <person name="Tang P."/>
            <person name="Chiu C.-H."/>
            <person name="Lee Y.-S."/>
            <person name="Embley T.M."/>
            <person name="Coombs G.H."/>
            <person name="Mottram J.C."/>
            <person name="Tachezy J."/>
            <person name="Fraser-Liggett C.M."/>
            <person name="Johnson P.J."/>
        </authorList>
    </citation>
    <scope>NUCLEOTIDE SEQUENCE [LARGE SCALE GENOMIC DNA]</scope>
    <source>
        <strain evidence="8">G3</strain>
    </source>
</reference>
<dbReference type="Pfam" id="PF02889">
    <property type="entry name" value="Sec63"/>
    <property type="match status" value="2"/>
</dbReference>
<dbReference type="GO" id="GO:0005634">
    <property type="term" value="C:nucleus"/>
    <property type="evidence" value="ECO:0000318"/>
    <property type="project" value="GO_Central"/>
</dbReference>
<dbReference type="Pfam" id="PF00271">
    <property type="entry name" value="Helicase_C"/>
    <property type="match status" value="2"/>
</dbReference>
<evidence type="ECO:0000256" key="2">
    <source>
        <dbReference type="ARBA" id="ARBA00022801"/>
    </source>
</evidence>
<accession>A2ERS7</accession>
<dbReference type="GO" id="GO:0004386">
    <property type="term" value="F:helicase activity"/>
    <property type="evidence" value="ECO:0007669"/>
    <property type="project" value="UniProtKB-KW"/>
</dbReference>
<feature type="domain" description="Helicase ATP-binding" evidence="6">
    <location>
        <begin position="1003"/>
        <end position="1170"/>
    </location>
</feature>
<feature type="compositionally biased region" description="Basic and acidic residues" evidence="5">
    <location>
        <begin position="1805"/>
        <end position="1825"/>
    </location>
</feature>
<dbReference type="VEuPathDB" id="TrichDB:TVAGG3_0996900"/>
<feature type="domain" description="Helicase ATP-binding" evidence="6">
    <location>
        <begin position="163"/>
        <end position="350"/>
    </location>
</feature>
<dbReference type="InterPro" id="IPR014756">
    <property type="entry name" value="Ig_E-set"/>
</dbReference>
<dbReference type="InterPro" id="IPR014001">
    <property type="entry name" value="Helicase_ATP-bd"/>
</dbReference>
<organism evidence="8 9">
    <name type="scientific">Trichomonas vaginalis (strain ATCC PRA-98 / G3)</name>
    <dbReference type="NCBI Taxonomy" id="412133"/>
    <lineage>
        <taxon>Eukaryota</taxon>
        <taxon>Metamonada</taxon>
        <taxon>Parabasalia</taxon>
        <taxon>Trichomonadida</taxon>
        <taxon>Trichomonadidae</taxon>
        <taxon>Trichomonas</taxon>
    </lineage>
</organism>
<dbReference type="PANTHER" id="PTHR47961:SF4">
    <property type="entry name" value="ACTIVATING SIGNAL COINTEGRATOR 1 COMPLEX SUBUNIT 3"/>
    <property type="match status" value="1"/>
</dbReference>
<keyword evidence="2" id="KW-0378">Hydrolase</keyword>
<dbReference type="Pfam" id="PF23445">
    <property type="entry name" value="WHD_SNRNP200"/>
    <property type="match status" value="2"/>
</dbReference>
<dbReference type="Gene3D" id="3.40.50.300">
    <property type="entry name" value="P-loop containing nucleotide triphosphate hydrolases"/>
    <property type="match status" value="4"/>
</dbReference>
<dbReference type="SUPFAM" id="SSF158702">
    <property type="entry name" value="Sec63 N-terminal domain-like"/>
    <property type="match status" value="2"/>
</dbReference>
<dbReference type="SUPFAM" id="SSF52540">
    <property type="entry name" value="P-loop containing nucleoside triphosphate hydrolases"/>
    <property type="match status" value="3"/>
</dbReference>
<dbReference type="GO" id="GO:0003676">
    <property type="term" value="F:nucleic acid binding"/>
    <property type="evidence" value="ECO:0007669"/>
    <property type="project" value="InterPro"/>
</dbReference>
<dbReference type="InterPro" id="IPR057842">
    <property type="entry name" value="WH_MER3"/>
</dbReference>
<dbReference type="Gene3D" id="2.60.40.150">
    <property type="entry name" value="C2 domain"/>
    <property type="match status" value="2"/>
</dbReference>
<dbReference type="PROSITE" id="PS51194">
    <property type="entry name" value="HELICASE_CTER"/>
    <property type="match status" value="2"/>
</dbReference>
<dbReference type="VEuPathDB" id="TrichDB:TVAG_227750"/>
<dbReference type="SUPFAM" id="SSF81296">
    <property type="entry name" value="E set domains"/>
    <property type="match status" value="2"/>
</dbReference>
<feature type="domain" description="Helicase C-terminal" evidence="7">
    <location>
        <begin position="1203"/>
        <end position="1407"/>
    </location>
</feature>
<evidence type="ECO:0000313" key="9">
    <source>
        <dbReference type="Proteomes" id="UP000001542"/>
    </source>
</evidence>
<evidence type="ECO:0000259" key="7">
    <source>
        <dbReference type="PROSITE" id="PS51194"/>
    </source>
</evidence>
<dbReference type="OrthoDB" id="5575at2759"/>
<dbReference type="PROSITE" id="PS51192">
    <property type="entry name" value="HELICASE_ATP_BIND_1"/>
    <property type="match status" value="2"/>
</dbReference>
<keyword evidence="9" id="KW-1185">Reference proteome</keyword>
<dbReference type="SMART" id="SM00382">
    <property type="entry name" value="AAA"/>
    <property type="match status" value="2"/>
</dbReference>
<keyword evidence="4" id="KW-0067">ATP-binding</keyword>
<feature type="compositionally biased region" description="Basic and acidic residues" evidence="5">
    <location>
        <begin position="1856"/>
        <end position="1870"/>
    </location>
</feature>
<proteinExistence type="predicted"/>
<gene>
    <name evidence="8" type="ORF">TVAG_227750</name>
</gene>
<dbReference type="InterPro" id="IPR003593">
    <property type="entry name" value="AAA+_ATPase"/>
</dbReference>
<dbReference type="SMART" id="SM00487">
    <property type="entry name" value="DEXDc"/>
    <property type="match status" value="2"/>
</dbReference>